<dbReference type="EMBL" id="UIVS01000002">
    <property type="protein sequence ID" value="SVP91254.1"/>
    <property type="molecule type" value="Genomic_DNA"/>
</dbReference>
<feature type="transmembrane region" description="Helical" evidence="1">
    <location>
        <begin position="49"/>
        <end position="68"/>
    </location>
</feature>
<evidence type="ECO:0000256" key="1">
    <source>
        <dbReference type="SAM" id="Phobius"/>
    </source>
</evidence>
<evidence type="ECO:0000313" key="3">
    <source>
        <dbReference type="EMBL" id="SVP91254.1"/>
    </source>
</evidence>
<gene>
    <name evidence="2" type="ORF">TAT_000144100</name>
    <name evidence="3" type="ORF">TAV_000144100</name>
</gene>
<keyword evidence="1" id="KW-1133">Transmembrane helix</keyword>
<keyword evidence="1" id="KW-0812">Transmembrane</keyword>
<protein>
    <submittedName>
        <fullName evidence="3">Uncharacterized protein</fullName>
    </submittedName>
</protein>
<organism evidence="3">
    <name type="scientific">Theileria annulata</name>
    <dbReference type="NCBI Taxonomy" id="5874"/>
    <lineage>
        <taxon>Eukaryota</taxon>
        <taxon>Sar</taxon>
        <taxon>Alveolata</taxon>
        <taxon>Apicomplexa</taxon>
        <taxon>Aconoidasida</taxon>
        <taxon>Piroplasmida</taxon>
        <taxon>Theileriidae</taxon>
        <taxon>Theileria</taxon>
    </lineage>
</organism>
<dbReference type="VEuPathDB" id="PiroplasmaDB:TA14780"/>
<name>A0A3B0MN69_THEAN</name>
<dbReference type="EMBL" id="UIVT01000002">
    <property type="protein sequence ID" value="SVP90730.1"/>
    <property type="molecule type" value="Genomic_DNA"/>
</dbReference>
<evidence type="ECO:0000313" key="2">
    <source>
        <dbReference type="EMBL" id="SVP90730.1"/>
    </source>
</evidence>
<accession>A0A3B0MN69</accession>
<sequence length="79" mass="8954">MEQNQGYWPRLCYSSQASSGWRLEQSRFQCQQHARPQTQGSGGFLSSQLIFSGFIISCIVITLGIMFFQGGRNPDFNVE</sequence>
<keyword evidence="1" id="KW-0472">Membrane</keyword>
<reference evidence="3" key="1">
    <citation type="submission" date="2018-07" db="EMBL/GenBank/DDBJ databases">
        <authorList>
            <person name="Quirk P.G."/>
            <person name="Krulwich T.A."/>
        </authorList>
    </citation>
    <scope>NUCLEOTIDE SEQUENCE</scope>
    <source>
        <strain evidence="3">Anand</strain>
    </source>
</reference>
<proteinExistence type="predicted"/>
<dbReference type="AlphaFoldDB" id="A0A3B0MN69"/>